<evidence type="ECO:0000256" key="1">
    <source>
        <dbReference type="SAM" id="MobiDB-lite"/>
    </source>
</evidence>
<feature type="region of interest" description="Disordered" evidence="1">
    <location>
        <begin position="211"/>
        <end position="235"/>
    </location>
</feature>
<comment type="caution">
    <text evidence="2">The sequence shown here is derived from an EMBL/GenBank/DDBJ whole genome shotgun (WGS) entry which is preliminary data.</text>
</comment>
<dbReference type="AlphaFoldDB" id="A0A4Y8ZK34"/>
<protein>
    <submittedName>
        <fullName evidence="2">DUF1963 domain-containing protein</fullName>
    </submittedName>
</protein>
<reference evidence="2 3" key="1">
    <citation type="submission" date="2019-03" db="EMBL/GenBank/DDBJ databases">
        <title>Genome sequence of Sphingomonas sp. 17J27-24.</title>
        <authorList>
            <person name="Kim M."/>
            <person name="Maeng S."/>
            <person name="Sathiyaraj S."/>
        </authorList>
    </citation>
    <scope>NUCLEOTIDE SEQUENCE [LARGE SCALE GENOMIC DNA]</scope>
    <source>
        <strain evidence="2 3">17J27-24</strain>
    </source>
</reference>
<proteinExistence type="predicted"/>
<gene>
    <name evidence="2" type="ORF">E2493_20925</name>
</gene>
<dbReference type="Gene3D" id="2.30.320.10">
    <property type="entry name" value="YwqG-like"/>
    <property type="match status" value="2"/>
</dbReference>
<dbReference type="Pfam" id="PF09234">
    <property type="entry name" value="DUF1963"/>
    <property type="match status" value="1"/>
</dbReference>
<evidence type="ECO:0000313" key="2">
    <source>
        <dbReference type="EMBL" id="TFI56294.1"/>
    </source>
</evidence>
<dbReference type="PANTHER" id="PTHR36436">
    <property type="entry name" value="SLL5081 PROTEIN"/>
    <property type="match status" value="1"/>
</dbReference>
<dbReference type="Proteomes" id="UP000298213">
    <property type="component" value="Unassembled WGS sequence"/>
</dbReference>
<feature type="compositionally biased region" description="Basic and acidic residues" evidence="1">
    <location>
        <begin position="225"/>
        <end position="235"/>
    </location>
</feature>
<name>A0A4Y8ZK34_9SPHN</name>
<dbReference type="InterPro" id="IPR035948">
    <property type="entry name" value="YwqG-like_sf"/>
</dbReference>
<sequence length="476" mass="52481">MLPMIVPSSASPVLRDDRAAGLLMGRSTYNSSQSMSEDAFEFMFRRHRRDAILLHRSYPPHCARRTNSKFGGLPRLPDGVEWPRTPNGTPLHFLLQIDCADLPFRSSLPESGVLFFFARDDESLDWDIDRPPEEACRVLHVRAAPPATPLRQPPSDIPPIGGAYRPHGGWRDTLREGENGPSFHVEWPIEPLAMDSWPSWLLEDDAAPGAGDRDAGLAPLSGKRRAPELDLDPARQRRYADALDQRRKDAFARATGMAPPDFRVDEDRQSGRTIFFHAQRGVAAYPQHWATIRYAARLVLRQLAVRPYADPGLVARLPAEAEAWLARAASHDLDTSVCEADRADFRAWLLALRLTGDDSPLSAEAARLVYLSMLATIRCWAGDAERAARIAPEAYETMAAAFSAPNIGGQVSYMLGHPPVVPQLDRPDDPAVCLLTLASEQALGWQWGDIDNCVFWVGTAALAGGDFTGVRAALEG</sequence>
<dbReference type="PANTHER" id="PTHR36436:SF6">
    <property type="entry name" value="SLL5081 PROTEIN"/>
    <property type="match status" value="1"/>
</dbReference>
<dbReference type="SUPFAM" id="SSF103032">
    <property type="entry name" value="Hypothetical protein YwqG"/>
    <property type="match status" value="1"/>
</dbReference>
<evidence type="ECO:0000313" key="3">
    <source>
        <dbReference type="Proteomes" id="UP000298213"/>
    </source>
</evidence>
<accession>A0A4Y8ZK34</accession>
<keyword evidence="3" id="KW-1185">Reference proteome</keyword>
<dbReference type="InterPro" id="IPR015315">
    <property type="entry name" value="DUF1963"/>
</dbReference>
<organism evidence="2 3">
    <name type="scientific">Sphingomonas parva</name>
    <dbReference type="NCBI Taxonomy" id="2555898"/>
    <lineage>
        <taxon>Bacteria</taxon>
        <taxon>Pseudomonadati</taxon>
        <taxon>Pseudomonadota</taxon>
        <taxon>Alphaproteobacteria</taxon>
        <taxon>Sphingomonadales</taxon>
        <taxon>Sphingomonadaceae</taxon>
        <taxon>Sphingomonas</taxon>
    </lineage>
</organism>
<dbReference type="EMBL" id="SPDV01000110">
    <property type="protein sequence ID" value="TFI56294.1"/>
    <property type="molecule type" value="Genomic_DNA"/>
</dbReference>
<dbReference type="OrthoDB" id="8135222at2"/>